<reference evidence="12 13" key="1">
    <citation type="submission" date="2024-10" db="EMBL/GenBank/DDBJ databases">
        <authorList>
            <person name="Kim D."/>
        </authorList>
    </citation>
    <scope>NUCLEOTIDE SEQUENCE [LARGE SCALE GENOMIC DNA]</scope>
    <source>
        <strain evidence="12">BH-2024</strain>
    </source>
</reference>
<dbReference type="Proteomes" id="UP001620626">
    <property type="component" value="Unassembled WGS sequence"/>
</dbReference>
<dbReference type="InterPro" id="IPR005599">
    <property type="entry name" value="GPI_mannosylTrfase"/>
</dbReference>
<sequence>MDWTMSRSAALKILLSVRLSASLWSIISDCDEVFNYWEPLHLVLFGRGFQTWEYAPDYAIRSVCSILCKLCLYRTVCAARALAMPLGRRAFCCSLCCSTDNVRRLCDFFGPLKSAWHSTHSQWHFRLREKLVTQQMFI</sequence>
<dbReference type="PANTHER" id="PTHR22760:SF2">
    <property type="entry name" value="ALPHA-1,2-MANNOSYLTRANSFERASE ALG9"/>
    <property type="match status" value="1"/>
</dbReference>
<evidence type="ECO:0000256" key="1">
    <source>
        <dbReference type="ARBA" id="ARBA00004477"/>
    </source>
</evidence>
<keyword evidence="5" id="KW-0808">Transferase</keyword>
<comment type="pathway">
    <text evidence="2">Protein modification; protein glycosylation.</text>
</comment>
<feature type="chain" id="PRO_5044807873" description="Mannosyltransferase" evidence="11">
    <location>
        <begin position="26"/>
        <end position="138"/>
    </location>
</feature>
<evidence type="ECO:0000256" key="7">
    <source>
        <dbReference type="ARBA" id="ARBA00022824"/>
    </source>
</evidence>
<protein>
    <recommendedName>
        <fullName evidence="10">Mannosyltransferase</fullName>
        <ecNumber evidence="10">2.4.1.-</ecNumber>
    </recommendedName>
</protein>
<keyword evidence="11" id="KW-0732">Signal</keyword>
<name>A0ABD2MCY8_9BILA</name>
<feature type="signal peptide" evidence="11">
    <location>
        <begin position="1"/>
        <end position="25"/>
    </location>
</feature>
<evidence type="ECO:0000256" key="11">
    <source>
        <dbReference type="SAM" id="SignalP"/>
    </source>
</evidence>
<comment type="similarity">
    <text evidence="3 10">Belongs to the glycosyltransferase 22 family.</text>
</comment>
<keyword evidence="9" id="KW-0472">Membrane</keyword>
<comment type="caution">
    <text evidence="12">The sequence shown here is derived from an EMBL/GenBank/DDBJ whole genome shotgun (WGS) entry which is preliminary data.</text>
</comment>
<dbReference type="PANTHER" id="PTHR22760">
    <property type="entry name" value="GLYCOSYLTRANSFERASE"/>
    <property type="match status" value="1"/>
</dbReference>
<dbReference type="AlphaFoldDB" id="A0ABD2MCY8"/>
<evidence type="ECO:0000256" key="10">
    <source>
        <dbReference type="RuleBase" id="RU363075"/>
    </source>
</evidence>
<dbReference type="EMBL" id="JBICBT010000069">
    <property type="protein sequence ID" value="KAL3124555.1"/>
    <property type="molecule type" value="Genomic_DNA"/>
</dbReference>
<evidence type="ECO:0000256" key="4">
    <source>
        <dbReference type="ARBA" id="ARBA00022676"/>
    </source>
</evidence>
<evidence type="ECO:0000313" key="13">
    <source>
        <dbReference type="Proteomes" id="UP001620626"/>
    </source>
</evidence>
<keyword evidence="13" id="KW-1185">Reference proteome</keyword>
<proteinExistence type="inferred from homology"/>
<keyword evidence="4 10" id="KW-0328">Glycosyltransferase</keyword>
<gene>
    <name evidence="12" type="ORF">niasHT_000841</name>
</gene>
<evidence type="ECO:0000256" key="5">
    <source>
        <dbReference type="ARBA" id="ARBA00022679"/>
    </source>
</evidence>
<evidence type="ECO:0000256" key="2">
    <source>
        <dbReference type="ARBA" id="ARBA00004922"/>
    </source>
</evidence>
<accession>A0ABD2MCY8</accession>
<organism evidence="12 13">
    <name type="scientific">Heterodera trifolii</name>
    <dbReference type="NCBI Taxonomy" id="157864"/>
    <lineage>
        <taxon>Eukaryota</taxon>
        <taxon>Metazoa</taxon>
        <taxon>Ecdysozoa</taxon>
        <taxon>Nematoda</taxon>
        <taxon>Chromadorea</taxon>
        <taxon>Rhabditida</taxon>
        <taxon>Tylenchina</taxon>
        <taxon>Tylenchomorpha</taxon>
        <taxon>Tylenchoidea</taxon>
        <taxon>Heteroderidae</taxon>
        <taxon>Heteroderinae</taxon>
        <taxon>Heterodera</taxon>
    </lineage>
</organism>
<dbReference type="GO" id="GO:0016757">
    <property type="term" value="F:glycosyltransferase activity"/>
    <property type="evidence" value="ECO:0007669"/>
    <property type="project" value="UniProtKB-KW"/>
</dbReference>
<evidence type="ECO:0000313" key="12">
    <source>
        <dbReference type="EMBL" id="KAL3124555.1"/>
    </source>
</evidence>
<evidence type="ECO:0000256" key="8">
    <source>
        <dbReference type="ARBA" id="ARBA00022989"/>
    </source>
</evidence>
<dbReference type="GO" id="GO:0005789">
    <property type="term" value="C:endoplasmic reticulum membrane"/>
    <property type="evidence" value="ECO:0007669"/>
    <property type="project" value="UniProtKB-SubCell"/>
</dbReference>
<comment type="subcellular location">
    <subcellularLocation>
        <location evidence="1 10">Endoplasmic reticulum membrane</location>
        <topology evidence="1 10">Multi-pass membrane protein</topology>
    </subcellularLocation>
</comment>
<dbReference type="Pfam" id="PF03901">
    <property type="entry name" value="Glyco_transf_22"/>
    <property type="match status" value="1"/>
</dbReference>
<keyword evidence="7 10" id="KW-0256">Endoplasmic reticulum</keyword>
<dbReference type="EC" id="2.4.1.-" evidence="10"/>
<evidence type="ECO:0000256" key="9">
    <source>
        <dbReference type="ARBA" id="ARBA00023136"/>
    </source>
</evidence>
<evidence type="ECO:0000256" key="6">
    <source>
        <dbReference type="ARBA" id="ARBA00022692"/>
    </source>
</evidence>
<evidence type="ECO:0000256" key="3">
    <source>
        <dbReference type="ARBA" id="ARBA00007063"/>
    </source>
</evidence>
<keyword evidence="8" id="KW-1133">Transmembrane helix</keyword>
<keyword evidence="6" id="KW-0812">Transmembrane</keyword>